<dbReference type="InterPro" id="IPR029068">
    <property type="entry name" value="Glyas_Bleomycin-R_OHBP_Dase"/>
</dbReference>
<dbReference type="SUPFAM" id="SSF54593">
    <property type="entry name" value="Glyoxalase/Bleomycin resistance protein/Dihydroxybiphenyl dioxygenase"/>
    <property type="match status" value="1"/>
</dbReference>
<accession>A0ABZ3F354</accession>
<gene>
    <name evidence="1" type="ORF">V6984_09760</name>
</gene>
<keyword evidence="2" id="KW-1185">Reference proteome</keyword>
<dbReference type="Proteomes" id="UP001451571">
    <property type="component" value="Chromosome"/>
</dbReference>
<organism evidence="1 2">
    <name type="scientific">Kineothrix sedimenti</name>
    <dbReference type="NCBI Taxonomy" id="3123317"/>
    <lineage>
        <taxon>Bacteria</taxon>
        <taxon>Bacillati</taxon>
        <taxon>Bacillota</taxon>
        <taxon>Clostridia</taxon>
        <taxon>Lachnospirales</taxon>
        <taxon>Lachnospiraceae</taxon>
        <taxon>Kineothrix</taxon>
    </lineage>
</organism>
<dbReference type="EMBL" id="CP146256">
    <property type="protein sequence ID" value="XAH76018.1"/>
    <property type="molecule type" value="Genomic_DNA"/>
</dbReference>
<sequence length="101" mass="11628">MERAILFYESFFEQKVTHKDDIYSIFDINGFRLGLFAFEKVQEVHTFGNNCLPSVSVENISIFNKKLESLKIIFPATKIGNNWVAEFEDSEGNHIEMTTSA</sequence>
<reference evidence="1 2" key="1">
    <citation type="submission" date="2024-02" db="EMBL/GenBank/DDBJ databases">
        <title>Bacterial strain from lacustrine sediment.</title>
        <authorList>
            <person name="Petit C."/>
            <person name="Fadhlaoui K."/>
        </authorList>
    </citation>
    <scope>NUCLEOTIDE SEQUENCE [LARGE SCALE GENOMIC DNA]</scope>
    <source>
        <strain evidence="1 2">IPX-CK</strain>
    </source>
</reference>
<name>A0ABZ3F354_9FIRM</name>
<dbReference type="Gene3D" id="3.10.180.10">
    <property type="entry name" value="2,3-Dihydroxybiphenyl 1,2-Dioxygenase, domain 1"/>
    <property type="match status" value="1"/>
</dbReference>
<dbReference type="RefSeq" id="WP_342759590.1">
    <property type="nucleotide sequence ID" value="NZ_CP146256.1"/>
</dbReference>
<proteinExistence type="predicted"/>
<evidence type="ECO:0000313" key="1">
    <source>
        <dbReference type="EMBL" id="XAH76018.1"/>
    </source>
</evidence>
<evidence type="ECO:0000313" key="2">
    <source>
        <dbReference type="Proteomes" id="UP001451571"/>
    </source>
</evidence>
<protein>
    <submittedName>
        <fullName evidence="1">VOC family protein</fullName>
    </submittedName>
</protein>